<dbReference type="RefSeq" id="WP_055104228.1">
    <property type="nucleotide sequence ID" value="NZ_LLWH01000203.1"/>
</dbReference>
<dbReference type="EMBL" id="LLWH01000203">
    <property type="protein sequence ID" value="KQB52264.1"/>
    <property type="molecule type" value="Genomic_DNA"/>
</dbReference>
<keyword evidence="2" id="KW-1185">Reference proteome</keyword>
<evidence type="ECO:0000313" key="1">
    <source>
        <dbReference type="EMBL" id="KQB52264.1"/>
    </source>
</evidence>
<accession>A0A0Q1CD39</accession>
<organism evidence="1 2">
    <name type="scientific">Pseudomonas endophytica</name>
    <dbReference type="NCBI Taxonomy" id="1563157"/>
    <lineage>
        <taxon>Bacteria</taxon>
        <taxon>Pseudomonadati</taxon>
        <taxon>Pseudomonadota</taxon>
        <taxon>Gammaproteobacteria</taxon>
        <taxon>Pseudomonadales</taxon>
        <taxon>Pseudomonadaceae</taxon>
        <taxon>Pseudomonas</taxon>
    </lineage>
</organism>
<reference evidence="1 2" key="1">
    <citation type="submission" date="2015-10" db="EMBL/GenBank/DDBJ databases">
        <title>Pseudomonas helleri sp. nov. and Pseudomonas weihenstephanensis sp. nov., isolated from raw cows milk.</title>
        <authorList>
            <person name="Von Neubeck M."/>
            <person name="Huptas C."/>
            <person name="Wenning M."/>
            <person name="Scherer S."/>
        </authorList>
    </citation>
    <scope>NUCLEOTIDE SEQUENCE [LARGE SCALE GENOMIC DNA]</scope>
    <source>
        <strain evidence="1 2">BSTT44</strain>
    </source>
</reference>
<name>A0A0Q1CD39_9PSED</name>
<dbReference type="AlphaFoldDB" id="A0A0Q1CD39"/>
<sequence length="99" mass="11290">MHAAQLIAQGQKASQALFLWNQFVADTEFLWQDTALVTDADAWQQQWFELEIINGLALAAWEEQGKPQDWAACWREGYQQEASELAHELLRLITGDSPT</sequence>
<dbReference type="OrthoDB" id="9157220at2"/>
<evidence type="ECO:0000313" key="2">
    <source>
        <dbReference type="Proteomes" id="UP000050342"/>
    </source>
</evidence>
<proteinExistence type="predicted"/>
<comment type="caution">
    <text evidence="1">The sequence shown here is derived from an EMBL/GenBank/DDBJ whole genome shotgun (WGS) entry which is preliminary data.</text>
</comment>
<dbReference type="Proteomes" id="UP000050342">
    <property type="component" value="Unassembled WGS sequence"/>
</dbReference>
<protein>
    <submittedName>
        <fullName evidence="1">Uncharacterized protein</fullName>
    </submittedName>
</protein>
<gene>
    <name evidence="1" type="ORF">AQS70_15095</name>
</gene>